<dbReference type="Proteomes" id="UP001353858">
    <property type="component" value="Unassembled WGS sequence"/>
</dbReference>
<evidence type="ECO:0000313" key="3">
    <source>
        <dbReference type="Proteomes" id="UP001353858"/>
    </source>
</evidence>
<feature type="compositionally biased region" description="Basic and acidic residues" evidence="1">
    <location>
        <begin position="38"/>
        <end position="48"/>
    </location>
</feature>
<organism evidence="2 3">
    <name type="scientific">Aquatica leii</name>
    <dbReference type="NCBI Taxonomy" id="1421715"/>
    <lineage>
        <taxon>Eukaryota</taxon>
        <taxon>Metazoa</taxon>
        <taxon>Ecdysozoa</taxon>
        <taxon>Arthropoda</taxon>
        <taxon>Hexapoda</taxon>
        <taxon>Insecta</taxon>
        <taxon>Pterygota</taxon>
        <taxon>Neoptera</taxon>
        <taxon>Endopterygota</taxon>
        <taxon>Coleoptera</taxon>
        <taxon>Polyphaga</taxon>
        <taxon>Elateriformia</taxon>
        <taxon>Elateroidea</taxon>
        <taxon>Lampyridae</taxon>
        <taxon>Luciolinae</taxon>
        <taxon>Aquatica</taxon>
    </lineage>
</organism>
<accession>A0AAN7QA20</accession>
<keyword evidence="3" id="KW-1185">Reference proteome</keyword>
<dbReference type="EMBL" id="JARPUR010000001">
    <property type="protein sequence ID" value="KAK4887722.1"/>
    <property type="molecule type" value="Genomic_DNA"/>
</dbReference>
<evidence type="ECO:0000313" key="2">
    <source>
        <dbReference type="EMBL" id="KAK4887722.1"/>
    </source>
</evidence>
<feature type="region of interest" description="Disordered" evidence="1">
    <location>
        <begin position="1"/>
        <end position="62"/>
    </location>
</feature>
<proteinExistence type="predicted"/>
<dbReference type="AlphaFoldDB" id="A0AAN7QA20"/>
<protein>
    <submittedName>
        <fullName evidence="2">Uncharacterized protein</fullName>
    </submittedName>
</protein>
<name>A0AAN7QA20_9COLE</name>
<sequence>MRYGNSETEGKGRRRKIQVPAGNSVKGADFESSSAEQSEDKENQEKHIISGSEIKISDTDSDQGMNLALSHYTKIMKNSQKSTLDESDKLQEMDIPPANFRDDLVGDKPSECVCYGGEWGAPLTKYYGNKSNKIEF</sequence>
<evidence type="ECO:0000256" key="1">
    <source>
        <dbReference type="SAM" id="MobiDB-lite"/>
    </source>
</evidence>
<reference evidence="3" key="1">
    <citation type="submission" date="2023-01" db="EMBL/GenBank/DDBJ databases">
        <title>Key to firefly adult light organ development and bioluminescence: homeobox transcription factors regulate luciferase expression and transportation to peroxisome.</title>
        <authorList>
            <person name="Fu X."/>
        </authorList>
    </citation>
    <scope>NUCLEOTIDE SEQUENCE [LARGE SCALE GENOMIC DNA]</scope>
</reference>
<gene>
    <name evidence="2" type="ORF">RN001_003993</name>
</gene>
<comment type="caution">
    <text evidence="2">The sequence shown here is derived from an EMBL/GenBank/DDBJ whole genome shotgun (WGS) entry which is preliminary data.</text>
</comment>